<name>A0A7C9CMJ4_OPUST</name>
<protein>
    <recommendedName>
        <fullName evidence="2">GRF-like zinc ribbon domain-containing protein</fullName>
    </recommendedName>
</protein>
<keyword evidence="1" id="KW-0812">Transmembrane</keyword>
<keyword evidence="1" id="KW-1133">Transmembrane helix</keyword>
<organism evidence="3">
    <name type="scientific">Opuntia streptacantha</name>
    <name type="common">Prickly pear cactus</name>
    <name type="synonym">Opuntia cardona</name>
    <dbReference type="NCBI Taxonomy" id="393608"/>
    <lineage>
        <taxon>Eukaryota</taxon>
        <taxon>Viridiplantae</taxon>
        <taxon>Streptophyta</taxon>
        <taxon>Embryophyta</taxon>
        <taxon>Tracheophyta</taxon>
        <taxon>Spermatophyta</taxon>
        <taxon>Magnoliopsida</taxon>
        <taxon>eudicotyledons</taxon>
        <taxon>Gunneridae</taxon>
        <taxon>Pentapetalae</taxon>
        <taxon>Caryophyllales</taxon>
        <taxon>Cactineae</taxon>
        <taxon>Cactaceae</taxon>
        <taxon>Opuntioideae</taxon>
        <taxon>Opuntia</taxon>
    </lineage>
</organism>
<evidence type="ECO:0000313" key="3">
    <source>
        <dbReference type="EMBL" id="MBA4619065.1"/>
    </source>
</evidence>
<dbReference type="InterPro" id="IPR056444">
    <property type="entry name" value="Zn_ribbon_GRF_2"/>
</dbReference>
<feature type="transmembrane region" description="Helical" evidence="1">
    <location>
        <begin position="91"/>
        <end position="111"/>
    </location>
</feature>
<accession>A0A7C9CMJ4</accession>
<dbReference type="AlphaFoldDB" id="A0A7C9CMJ4"/>
<reference evidence="3" key="2">
    <citation type="submission" date="2020-07" db="EMBL/GenBank/DDBJ databases">
        <authorList>
            <person name="Vera ALvarez R."/>
            <person name="Arias-Moreno D.M."/>
            <person name="Jimenez-Jacinto V."/>
            <person name="Jimenez-Bremont J.F."/>
            <person name="Swaminathan K."/>
            <person name="Moose S.P."/>
            <person name="Guerrero-Gonzalez M.L."/>
            <person name="Marino-Ramirez L."/>
            <person name="Landsman D."/>
            <person name="Rodriguez-Kessler M."/>
            <person name="Delgado-Sanchez P."/>
        </authorList>
    </citation>
    <scope>NUCLEOTIDE SEQUENCE</scope>
    <source>
        <tissue evidence="3">Cladode</tissue>
    </source>
</reference>
<dbReference type="EMBL" id="GISG01023660">
    <property type="protein sequence ID" value="MBA4619065.1"/>
    <property type="molecule type" value="Transcribed_RNA"/>
</dbReference>
<feature type="domain" description="GRF-like zinc ribbon" evidence="2">
    <location>
        <begin position="18"/>
        <end position="54"/>
    </location>
</feature>
<reference evidence="3" key="1">
    <citation type="journal article" date="2013" name="J. Plant Res.">
        <title>Effect of fungi and light on seed germination of three Opuntia species from semiarid lands of central Mexico.</title>
        <authorList>
            <person name="Delgado-Sanchez P."/>
            <person name="Jimenez-Bremont J.F."/>
            <person name="Guerrero-Gonzalez Mde L."/>
            <person name="Flores J."/>
        </authorList>
    </citation>
    <scope>NUCLEOTIDE SEQUENCE</scope>
    <source>
        <tissue evidence="3">Cladode</tissue>
    </source>
</reference>
<keyword evidence="1" id="KW-0472">Membrane</keyword>
<proteinExistence type="predicted"/>
<evidence type="ECO:0000259" key="2">
    <source>
        <dbReference type="Pfam" id="PF23549"/>
    </source>
</evidence>
<sequence length="112" mass="12785">MHSSNSAGDYIQYDIEVSCPSCRSVADIKLSKSRDNPGRVFYKCGDCGKFLKWARPLERRTRMFEEEEVSREGMDRMVNELKGISMVLKDINGRILVCIIIMVAILVSMTMN</sequence>
<dbReference type="Pfam" id="PF23549">
    <property type="entry name" value="Zn_ribbon_GRF_2"/>
    <property type="match status" value="1"/>
</dbReference>
<evidence type="ECO:0000256" key="1">
    <source>
        <dbReference type="SAM" id="Phobius"/>
    </source>
</evidence>